<evidence type="ECO:0000313" key="2">
    <source>
        <dbReference type="Proteomes" id="UP000887578"/>
    </source>
</evidence>
<dbReference type="WBParaSite" id="PDA_v2.g6937.t1">
    <property type="protein sequence ID" value="PDA_v2.g6937.t1"/>
    <property type="gene ID" value="PDA_v2.g6937"/>
</dbReference>
<keyword evidence="1" id="KW-1133">Transmembrane helix</keyword>
<keyword evidence="2" id="KW-1185">Reference proteome</keyword>
<evidence type="ECO:0000256" key="1">
    <source>
        <dbReference type="SAM" id="Phobius"/>
    </source>
</evidence>
<proteinExistence type="predicted"/>
<protein>
    <submittedName>
        <fullName evidence="3">Uncharacterized protein</fullName>
    </submittedName>
</protein>
<reference evidence="3" key="1">
    <citation type="submission" date="2022-11" db="UniProtKB">
        <authorList>
            <consortium name="WormBaseParasite"/>
        </authorList>
    </citation>
    <scope>IDENTIFICATION</scope>
</reference>
<name>A0A914QYE6_9BILA</name>
<keyword evidence="1" id="KW-0472">Membrane</keyword>
<feature type="transmembrane region" description="Helical" evidence="1">
    <location>
        <begin position="14"/>
        <end position="37"/>
    </location>
</feature>
<dbReference type="Proteomes" id="UP000887578">
    <property type="component" value="Unplaced"/>
</dbReference>
<keyword evidence="1" id="KW-0812">Transmembrane</keyword>
<organism evidence="2 3">
    <name type="scientific">Panagrolaimus davidi</name>
    <dbReference type="NCBI Taxonomy" id="227884"/>
    <lineage>
        <taxon>Eukaryota</taxon>
        <taxon>Metazoa</taxon>
        <taxon>Ecdysozoa</taxon>
        <taxon>Nematoda</taxon>
        <taxon>Chromadorea</taxon>
        <taxon>Rhabditida</taxon>
        <taxon>Tylenchina</taxon>
        <taxon>Panagrolaimomorpha</taxon>
        <taxon>Panagrolaimoidea</taxon>
        <taxon>Panagrolaimidae</taxon>
        <taxon>Panagrolaimus</taxon>
    </lineage>
</organism>
<feature type="transmembrane region" description="Helical" evidence="1">
    <location>
        <begin position="58"/>
        <end position="79"/>
    </location>
</feature>
<accession>A0A914QYE6</accession>
<sequence length="109" mass="12703">MIGWRPDEPTYNAMFFYVTCALNLATMALPPVTVLFLSAERCIILVFPFIALRRIRRLLMICHHFLCFIVISVTSWSFWVSAPTPFPVETRRTITNWIFLEIFIGSKKS</sequence>
<dbReference type="AlphaFoldDB" id="A0A914QYE6"/>
<evidence type="ECO:0000313" key="3">
    <source>
        <dbReference type="WBParaSite" id="PDA_v2.g6937.t1"/>
    </source>
</evidence>